<accession>A0ABT1N8A4</accession>
<protein>
    <submittedName>
        <fullName evidence="1">Uncharacterized protein</fullName>
    </submittedName>
</protein>
<dbReference type="Proteomes" id="UP001524460">
    <property type="component" value="Unassembled WGS sequence"/>
</dbReference>
<evidence type="ECO:0000313" key="2">
    <source>
        <dbReference type="Proteomes" id="UP001524460"/>
    </source>
</evidence>
<reference evidence="1 2" key="1">
    <citation type="submission" date="2022-07" db="EMBL/GenBank/DDBJ databases">
        <title>Photobacterium pectinilyticum sp. nov., a marine bacterium isolated from surface seawater of Qingdao offshore.</title>
        <authorList>
            <person name="Wang X."/>
        </authorList>
    </citation>
    <scope>NUCLEOTIDE SEQUENCE [LARGE SCALE GENOMIC DNA]</scope>
    <source>
        <strain evidence="1 2">ZSDE20</strain>
    </source>
</reference>
<proteinExistence type="predicted"/>
<name>A0ABT1N8A4_9GAMM</name>
<gene>
    <name evidence="1" type="ORF">NHN17_22230</name>
</gene>
<dbReference type="EMBL" id="JANEYT010000087">
    <property type="protein sequence ID" value="MCQ1060767.1"/>
    <property type="molecule type" value="Genomic_DNA"/>
</dbReference>
<organism evidence="1 2">
    <name type="scientific">Photobacterium pectinilyticum</name>
    <dbReference type="NCBI Taxonomy" id="2906793"/>
    <lineage>
        <taxon>Bacteria</taxon>
        <taxon>Pseudomonadati</taxon>
        <taxon>Pseudomonadota</taxon>
        <taxon>Gammaproteobacteria</taxon>
        <taxon>Vibrionales</taxon>
        <taxon>Vibrionaceae</taxon>
        <taxon>Photobacterium</taxon>
    </lineage>
</organism>
<comment type="caution">
    <text evidence="1">The sequence shown here is derived from an EMBL/GenBank/DDBJ whole genome shotgun (WGS) entry which is preliminary data.</text>
</comment>
<dbReference type="RefSeq" id="WP_255044857.1">
    <property type="nucleotide sequence ID" value="NZ_JANEYT010000087.1"/>
</dbReference>
<keyword evidence="2" id="KW-1185">Reference proteome</keyword>
<evidence type="ECO:0000313" key="1">
    <source>
        <dbReference type="EMBL" id="MCQ1060767.1"/>
    </source>
</evidence>
<sequence>MSSSSHFHKIGITRANLISRIECFEKMAWEQFFLLAFFTRQQLVGLEYSHHVSHMKERLVIFEWILKMSSGKPDSQIIAKDLSFVSPKYAPILEALQEGASSQNIAILSHGTGNGDLIEYMDVNKIHFPQANKRIPYRIEQIYYVRECPMAIMKALLAFEDLRNNLDNRILSHLDEYFKEVSKFHHLDDKNTQGFQFLQPEAYTSYFNDRMSLVDKVNHAEKYSEVSPHFKTEFSAIIDEAFAKQLAKIIEFAYLPLNFSCSQDRKKKLTSFSINAGSELTIKHNSNDKEGHSDETVDGETKPIVKDTIVAMIDKSYLSNLLLIGQRDEAARYILSTLEENLPPKHQTLDALSSTQAAEQIAYWYKKNKTNLITRIDQIPRLVATLVQFDIQHGLGEHHHYSRIIQSHKVSNLNWFRLTNAVIKYCFVDNYYNKTVFSYAPKEFQLSINGIEIIELLELAEKEIFLNSEKPDFIDSRSENMLAPWGKPLLTNYNEINNDDFKPDFDISLLDKYKKRPLYLKLQKSSWSIDKRHRMIDKIEKQQKLSTVTYPIGTAFPMPLWFV</sequence>